<comment type="subcellular location">
    <subcellularLocation>
        <location evidence="1">Cell membrane</location>
        <topology evidence="1">Multi-pass membrane protein</topology>
    </subcellularLocation>
</comment>
<proteinExistence type="predicted"/>
<dbReference type="InterPro" id="IPR043128">
    <property type="entry name" value="Rev_trsase/Diguanyl_cyclase"/>
</dbReference>
<dbReference type="Proteomes" id="UP000658980">
    <property type="component" value="Unassembled WGS sequence"/>
</dbReference>
<evidence type="ECO:0000256" key="3">
    <source>
        <dbReference type="ARBA" id="ARBA00022692"/>
    </source>
</evidence>
<keyword evidence="3 6" id="KW-0812">Transmembrane</keyword>
<organism evidence="8 9">
    <name type="scientific">Planococcus wigleyi</name>
    <dbReference type="NCBI Taxonomy" id="2762216"/>
    <lineage>
        <taxon>Bacteria</taxon>
        <taxon>Bacillati</taxon>
        <taxon>Bacillota</taxon>
        <taxon>Bacilli</taxon>
        <taxon>Bacillales</taxon>
        <taxon>Caryophanaceae</taxon>
        <taxon>Planococcus</taxon>
    </lineage>
</organism>
<comment type="caution">
    <text evidence="8">The sequence shown here is derived from an EMBL/GenBank/DDBJ whole genome shotgun (WGS) entry which is preliminary data.</text>
</comment>
<dbReference type="InterPro" id="IPR011620">
    <property type="entry name" value="Sig_transdc_His_kinase_LytS_TM"/>
</dbReference>
<accession>A0ABR8WEL5</accession>
<name>A0ABR8WEL5_9BACL</name>
<dbReference type="Pfam" id="PF00990">
    <property type="entry name" value="GGDEF"/>
    <property type="match status" value="1"/>
</dbReference>
<keyword evidence="9" id="KW-1185">Reference proteome</keyword>
<feature type="transmembrane region" description="Helical" evidence="6">
    <location>
        <begin position="71"/>
        <end position="91"/>
    </location>
</feature>
<dbReference type="PANTHER" id="PTHR45138">
    <property type="entry name" value="REGULATORY COMPONENTS OF SENSORY TRANSDUCTION SYSTEM"/>
    <property type="match status" value="1"/>
</dbReference>
<keyword evidence="5 6" id="KW-0472">Membrane</keyword>
<feature type="transmembrane region" description="Helical" evidence="6">
    <location>
        <begin position="38"/>
        <end position="59"/>
    </location>
</feature>
<gene>
    <name evidence="8" type="ORF">H9630_11565</name>
</gene>
<evidence type="ECO:0000256" key="6">
    <source>
        <dbReference type="SAM" id="Phobius"/>
    </source>
</evidence>
<dbReference type="NCBIfam" id="TIGR00254">
    <property type="entry name" value="GGDEF"/>
    <property type="match status" value="1"/>
</dbReference>
<feature type="transmembrane region" description="Helical" evidence="6">
    <location>
        <begin position="165"/>
        <end position="185"/>
    </location>
</feature>
<dbReference type="PANTHER" id="PTHR45138:SF9">
    <property type="entry name" value="DIGUANYLATE CYCLASE DGCM-RELATED"/>
    <property type="match status" value="1"/>
</dbReference>
<feature type="domain" description="GGDEF" evidence="7">
    <location>
        <begin position="227"/>
        <end position="362"/>
    </location>
</feature>
<evidence type="ECO:0000256" key="2">
    <source>
        <dbReference type="ARBA" id="ARBA00022475"/>
    </source>
</evidence>
<evidence type="ECO:0000256" key="4">
    <source>
        <dbReference type="ARBA" id="ARBA00022989"/>
    </source>
</evidence>
<reference evidence="8 9" key="1">
    <citation type="submission" date="2020-08" db="EMBL/GenBank/DDBJ databases">
        <title>A Genomic Blueprint of the Chicken Gut Microbiome.</title>
        <authorList>
            <person name="Gilroy R."/>
            <person name="Ravi A."/>
            <person name="Getino M."/>
            <person name="Pursley I."/>
            <person name="Horton D.L."/>
            <person name="Alikhan N.-F."/>
            <person name="Baker D."/>
            <person name="Gharbi K."/>
            <person name="Hall N."/>
            <person name="Watson M."/>
            <person name="Adriaenssens E.M."/>
            <person name="Foster-Nyarko E."/>
            <person name="Jarju S."/>
            <person name="Secka A."/>
            <person name="Antonio M."/>
            <person name="Oren A."/>
            <person name="Chaudhuri R."/>
            <person name="La Ragione R.M."/>
            <person name="Hildebrand F."/>
            <person name="Pallen M.J."/>
        </authorList>
    </citation>
    <scope>NUCLEOTIDE SEQUENCE [LARGE SCALE GENOMIC DNA]</scope>
    <source>
        <strain evidence="8 9">Sa1BUA13</strain>
    </source>
</reference>
<dbReference type="SMART" id="SM00267">
    <property type="entry name" value="GGDEF"/>
    <property type="match status" value="1"/>
</dbReference>
<dbReference type="Pfam" id="PF07694">
    <property type="entry name" value="5TM-5TMR_LYT"/>
    <property type="match status" value="1"/>
</dbReference>
<feature type="transmembrane region" description="Helical" evidence="6">
    <location>
        <begin position="5"/>
        <end position="23"/>
    </location>
</feature>
<evidence type="ECO:0000313" key="8">
    <source>
        <dbReference type="EMBL" id="MBD8015453.1"/>
    </source>
</evidence>
<dbReference type="InterPro" id="IPR029787">
    <property type="entry name" value="Nucleotide_cyclase"/>
</dbReference>
<dbReference type="EMBL" id="JACSPU010000004">
    <property type="protein sequence ID" value="MBD8015453.1"/>
    <property type="molecule type" value="Genomic_DNA"/>
</dbReference>
<dbReference type="RefSeq" id="WP_191715647.1">
    <property type="nucleotide sequence ID" value="NZ_JACSPU010000004.1"/>
</dbReference>
<evidence type="ECO:0000256" key="5">
    <source>
        <dbReference type="ARBA" id="ARBA00023136"/>
    </source>
</evidence>
<evidence type="ECO:0000256" key="1">
    <source>
        <dbReference type="ARBA" id="ARBA00004651"/>
    </source>
</evidence>
<evidence type="ECO:0000259" key="7">
    <source>
        <dbReference type="PROSITE" id="PS50887"/>
    </source>
</evidence>
<dbReference type="CDD" id="cd01949">
    <property type="entry name" value="GGDEF"/>
    <property type="match status" value="1"/>
</dbReference>
<feature type="transmembrane region" description="Helical" evidence="6">
    <location>
        <begin position="142"/>
        <end position="159"/>
    </location>
</feature>
<sequence length="373" mass="42669">MQSLLFFFLENMALIIALMYLALKAKELLFPNLTESTLLLALSILFMGFLTFSVMYNPYIHEGMRLDLREVPLYFISYIGGWKVGILSAIFPSIYRYSLGGPTAIAGILQTVILPVIIGSLFRNKKTVNKFFAILDIKKMLLGLLVFEVLKSVSMLLTTPSTVPITLSMLFFAMVAVLAMGLIANGENHHILVRKELEFYSNQDPMTQLPNMRFFKNKTQTLVSQYVPIAIVMLDVDYFKTYNDTHGHQKGDAVLRSIGQLLRDHTRKKDYVARYGGEEFIFCITDPYDDNEVMRIAEKVRDQIEQYHFEGEELQPEGKLTVSMGVSLNSYHKTLDQLIDEADQALYQSKRDGRNRVTAFAEKKEKEVEEVFN</sequence>
<dbReference type="InterPro" id="IPR000160">
    <property type="entry name" value="GGDEF_dom"/>
</dbReference>
<protein>
    <submittedName>
        <fullName evidence="8">Diguanylate cyclase</fullName>
    </submittedName>
</protein>
<dbReference type="Gene3D" id="1.10.1760.20">
    <property type="match status" value="1"/>
</dbReference>
<dbReference type="PROSITE" id="PS50887">
    <property type="entry name" value="GGDEF"/>
    <property type="match status" value="1"/>
</dbReference>
<dbReference type="InterPro" id="IPR050469">
    <property type="entry name" value="Diguanylate_Cyclase"/>
</dbReference>
<feature type="transmembrane region" description="Helical" evidence="6">
    <location>
        <begin position="103"/>
        <end position="122"/>
    </location>
</feature>
<keyword evidence="2" id="KW-1003">Cell membrane</keyword>
<evidence type="ECO:0000313" key="9">
    <source>
        <dbReference type="Proteomes" id="UP000658980"/>
    </source>
</evidence>
<dbReference type="SUPFAM" id="SSF55073">
    <property type="entry name" value="Nucleotide cyclase"/>
    <property type="match status" value="1"/>
</dbReference>
<keyword evidence="4 6" id="KW-1133">Transmembrane helix</keyword>
<dbReference type="Gene3D" id="3.30.70.270">
    <property type="match status" value="1"/>
</dbReference>